<dbReference type="GO" id="GO:0005829">
    <property type="term" value="C:cytosol"/>
    <property type="evidence" value="ECO:0007669"/>
    <property type="project" value="TreeGrafter"/>
</dbReference>
<evidence type="ECO:0000313" key="3">
    <source>
        <dbReference type="EMBL" id="CAH7666280.1"/>
    </source>
</evidence>
<dbReference type="GO" id="GO:0006897">
    <property type="term" value="P:endocytosis"/>
    <property type="evidence" value="ECO:0007669"/>
    <property type="project" value="TreeGrafter"/>
</dbReference>
<proteinExistence type="inferred from homology"/>
<reference evidence="3" key="1">
    <citation type="submission" date="2022-06" db="EMBL/GenBank/DDBJ databases">
        <authorList>
            <consortium name="SYNGENTA / RWTH Aachen University"/>
        </authorList>
    </citation>
    <scope>NUCLEOTIDE SEQUENCE</scope>
</reference>
<dbReference type="InterPro" id="IPR037239">
    <property type="entry name" value="OSBP_sf"/>
</dbReference>
<comment type="caution">
    <text evidence="3">The sequence shown here is derived from an EMBL/GenBank/DDBJ whole genome shotgun (WGS) entry which is preliminary data.</text>
</comment>
<dbReference type="PANTHER" id="PTHR10972:SF205">
    <property type="entry name" value="OXYSTEROL-BINDING PROTEIN 1"/>
    <property type="match status" value="1"/>
</dbReference>
<organism evidence="3 4">
    <name type="scientific">Phakopsora pachyrhizi</name>
    <name type="common">Asian soybean rust disease fungus</name>
    <dbReference type="NCBI Taxonomy" id="170000"/>
    <lineage>
        <taxon>Eukaryota</taxon>
        <taxon>Fungi</taxon>
        <taxon>Dikarya</taxon>
        <taxon>Basidiomycota</taxon>
        <taxon>Pucciniomycotina</taxon>
        <taxon>Pucciniomycetes</taxon>
        <taxon>Pucciniales</taxon>
        <taxon>Phakopsoraceae</taxon>
        <taxon>Phakopsora</taxon>
    </lineage>
</organism>
<dbReference type="Gene3D" id="3.30.70.3490">
    <property type="match status" value="1"/>
</dbReference>
<dbReference type="GO" id="GO:0030011">
    <property type="term" value="P:maintenance of cell polarity"/>
    <property type="evidence" value="ECO:0007669"/>
    <property type="project" value="TreeGrafter"/>
</dbReference>
<evidence type="ECO:0000256" key="2">
    <source>
        <dbReference type="ARBA" id="ARBA00022553"/>
    </source>
</evidence>
<sequence>YLPPTDCRLRPNKHAFKRGAWEKANKHKGELEDYQRLTRRKRETGELPKHQPRWFL</sequence>
<dbReference type="EMBL" id="CALTRL010000093">
    <property type="protein sequence ID" value="CAH7666280.1"/>
    <property type="molecule type" value="Genomic_DNA"/>
</dbReference>
<evidence type="ECO:0000313" key="4">
    <source>
        <dbReference type="Proteomes" id="UP001153365"/>
    </source>
</evidence>
<keyword evidence="2" id="KW-0597">Phosphoprotein</keyword>
<dbReference type="InterPro" id="IPR000648">
    <property type="entry name" value="Oxysterol-bd"/>
</dbReference>
<accession>A0AAV0AF42</accession>
<dbReference type="AlphaFoldDB" id="A0AAV0AF42"/>
<dbReference type="GO" id="GO:0006887">
    <property type="term" value="P:exocytosis"/>
    <property type="evidence" value="ECO:0007669"/>
    <property type="project" value="TreeGrafter"/>
</dbReference>
<keyword evidence="4" id="KW-1185">Reference proteome</keyword>
<dbReference type="GO" id="GO:0032934">
    <property type="term" value="F:sterol binding"/>
    <property type="evidence" value="ECO:0007669"/>
    <property type="project" value="TreeGrafter"/>
</dbReference>
<dbReference type="Proteomes" id="UP001153365">
    <property type="component" value="Unassembled WGS sequence"/>
</dbReference>
<dbReference type="Pfam" id="PF01237">
    <property type="entry name" value="Oxysterol_BP"/>
    <property type="match status" value="1"/>
</dbReference>
<dbReference type="GO" id="GO:0097038">
    <property type="term" value="C:perinuclear endoplasmic reticulum"/>
    <property type="evidence" value="ECO:0007669"/>
    <property type="project" value="TreeGrafter"/>
</dbReference>
<comment type="similarity">
    <text evidence="1">Belongs to the OSBP family.</text>
</comment>
<feature type="non-terminal residue" evidence="3">
    <location>
        <position position="56"/>
    </location>
</feature>
<dbReference type="SUPFAM" id="SSF144000">
    <property type="entry name" value="Oxysterol-binding protein-like"/>
    <property type="match status" value="1"/>
</dbReference>
<feature type="non-terminal residue" evidence="3">
    <location>
        <position position="1"/>
    </location>
</feature>
<name>A0AAV0AF42_PHAPC</name>
<dbReference type="GO" id="GO:0005635">
    <property type="term" value="C:nuclear envelope"/>
    <property type="evidence" value="ECO:0007669"/>
    <property type="project" value="TreeGrafter"/>
</dbReference>
<dbReference type="GO" id="GO:0034727">
    <property type="term" value="P:piecemeal microautophagy of the nucleus"/>
    <property type="evidence" value="ECO:0007669"/>
    <property type="project" value="TreeGrafter"/>
</dbReference>
<gene>
    <name evidence="3" type="ORF">PPACK8108_LOCUS618</name>
</gene>
<dbReference type="PANTHER" id="PTHR10972">
    <property type="entry name" value="OXYSTEROL-BINDING PROTEIN-RELATED"/>
    <property type="match status" value="1"/>
</dbReference>
<protein>
    <submittedName>
        <fullName evidence="3">Uncharacterized protein</fullName>
    </submittedName>
</protein>
<dbReference type="GO" id="GO:0005886">
    <property type="term" value="C:plasma membrane"/>
    <property type="evidence" value="ECO:0007669"/>
    <property type="project" value="TreeGrafter"/>
</dbReference>
<evidence type="ECO:0000256" key="1">
    <source>
        <dbReference type="ARBA" id="ARBA00008842"/>
    </source>
</evidence>